<gene>
    <name evidence="1" type="ORF">DSO57_1005775</name>
</gene>
<proteinExistence type="predicted"/>
<reference evidence="1" key="1">
    <citation type="submission" date="2022-04" db="EMBL/GenBank/DDBJ databases">
        <title>Genome of the entomopathogenic fungus Entomophthora muscae.</title>
        <authorList>
            <person name="Elya C."/>
            <person name="Lovett B.R."/>
            <person name="Lee E."/>
            <person name="Macias A.M."/>
            <person name="Hajek A.E."/>
            <person name="De Bivort B.L."/>
            <person name="Kasson M.T."/>
            <person name="De Fine Licht H.H."/>
            <person name="Stajich J.E."/>
        </authorList>
    </citation>
    <scope>NUCLEOTIDE SEQUENCE</scope>
    <source>
        <strain evidence="1">Berkeley</strain>
    </source>
</reference>
<dbReference type="Proteomes" id="UP001165960">
    <property type="component" value="Unassembled WGS sequence"/>
</dbReference>
<evidence type="ECO:0000313" key="2">
    <source>
        <dbReference type="Proteomes" id="UP001165960"/>
    </source>
</evidence>
<comment type="caution">
    <text evidence="1">The sequence shown here is derived from an EMBL/GenBank/DDBJ whole genome shotgun (WGS) entry which is preliminary data.</text>
</comment>
<keyword evidence="2" id="KW-1185">Reference proteome</keyword>
<sequence>MDRVRDMFGYEYNELLSMLLVGVLIVVSIAGIAINSFLLRILTKMSEKSTSFVMIWSVAFADLLLCHFTLVICIVRPVLGYPEAYHSSYYCPALGSVTFFVSSMSGILMGFLAMERYSVICHQRGLPQSVVWTLFSAIALAFAILLIGNSIIGGFAPDPSFIFCMPMGTEWSLWANYTFNVLLNIPILVLTFCYIAIFVKCYRANVPDRAEQITKRVAIRSLLFLAIYLLCYLPKFTTTLIGSYYGLGAPPVLLYMLIPVGMTTLAIVNPILVLLLHRHVKGKVKEFIYRKKSNSMLLE</sequence>
<dbReference type="EMBL" id="QTSX02004276">
    <property type="protein sequence ID" value="KAJ9066812.1"/>
    <property type="molecule type" value="Genomic_DNA"/>
</dbReference>
<protein>
    <submittedName>
        <fullName evidence="1">Uncharacterized protein</fullName>
    </submittedName>
</protein>
<accession>A0ACC2SXJ4</accession>
<name>A0ACC2SXJ4_9FUNG</name>
<evidence type="ECO:0000313" key="1">
    <source>
        <dbReference type="EMBL" id="KAJ9066812.1"/>
    </source>
</evidence>
<organism evidence="1 2">
    <name type="scientific">Entomophthora muscae</name>
    <dbReference type="NCBI Taxonomy" id="34485"/>
    <lineage>
        <taxon>Eukaryota</taxon>
        <taxon>Fungi</taxon>
        <taxon>Fungi incertae sedis</taxon>
        <taxon>Zoopagomycota</taxon>
        <taxon>Entomophthoromycotina</taxon>
        <taxon>Entomophthoromycetes</taxon>
        <taxon>Entomophthorales</taxon>
        <taxon>Entomophthoraceae</taxon>
        <taxon>Entomophthora</taxon>
    </lineage>
</organism>